<comment type="caution">
    <text evidence="2">The sequence shown here is derived from an EMBL/GenBank/DDBJ whole genome shotgun (WGS) entry which is preliminary data.</text>
</comment>
<accession>A0A7V1LXM7</accession>
<dbReference type="AlphaFoldDB" id="A0A7V1LXM7"/>
<evidence type="ECO:0000313" key="2">
    <source>
        <dbReference type="EMBL" id="HED09449.1"/>
    </source>
</evidence>
<name>A0A7V1LXM7_CALAY</name>
<feature type="chain" id="PRO_5030828738" description="PepSY domain-containing protein" evidence="1">
    <location>
        <begin position="18"/>
        <end position="165"/>
    </location>
</feature>
<evidence type="ECO:0000256" key="1">
    <source>
        <dbReference type="SAM" id="SignalP"/>
    </source>
</evidence>
<organism evidence="2">
    <name type="scientific">Caldithrix abyssi</name>
    <dbReference type="NCBI Taxonomy" id="187145"/>
    <lineage>
        <taxon>Bacteria</taxon>
        <taxon>Pseudomonadati</taxon>
        <taxon>Calditrichota</taxon>
        <taxon>Calditrichia</taxon>
        <taxon>Calditrichales</taxon>
        <taxon>Calditrichaceae</taxon>
        <taxon>Caldithrix</taxon>
    </lineage>
</organism>
<dbReference type="InterPro" id="IPR046172">
    <property type="entry name" value="DUF6174"/>
</dbReference>
<gene>
    <name evidence="2" type="ORF">ENJ10_02070</name>
</gene>
<keyword evidence="1" id="KW-0732">Signal</keyword>
<sequence length="165" mass="19155">MIKYSFLLFLIPLFFFCGNPSDDGSFTTSSIEEDYSSIENPRERWQAYRLSDYYIEQSWSCECFPPGGCESYIIDNSIADVKYTLPGEAYFGRNEEDIYNYTKDMAITIDEAFALIEKYENSADKIEVEYDPRFGFPTKLFIDIDAQMADEEIIRSFGTLKKIVP</sequence>
<dbReference type="Proteomes" id="UP000886005">
    <property type="component" value="Unassembled WGS sequence"/>
</dbReference>
<protein>
    <recommendedName>
        <fullName evidence="3">PepSY domain-containing protein</fullName>
    </recommendedName>
</protein>
<dbReference type="EMBL" id="DRLD01000058">
    <property type="protein sequence ID" value="HED09449.1"/>
    <property type="molecule type" value="Genomic_DNA"/>
</dbReference>
<evidence type="ECO:0008006" key="3">
    <source>
        <dbReference type="Google" id="ProtNLM"/>
    </source>
</evidence>
<reference evidence="2" key="1">
    <citation type="journal article" date="2020" name="mSystems">
        <title>Genome- and Community-Level Interaction Insights into Carbon Utilization and Element Cycling Functions of Hydrothermarchaeota in Hydrothermal Sediment.</title>
        <authorList>
            <person name="Zhou Z."/>
            <person name="Liu Y."/>
            <person name="Xu W."/>
            <person name="Pan J."/>
            <person name="Luo Z.H."/>
            <person name="Li M."/>
        </authorList>
    </citation>
    <scope>NUCLEOTIDE SEQUENCE [LARGE SCALE GENOMIC DNA]</scope>
    <source>
        <strain evidence="2">HyVt-456</strain>
    </source>
</reference>
<feature type="signal peptide" evidence="1">
    <location>
        <begin position="1"/>
        <end position="17"/>
    </location>
</feature>
<dbReference type="Pfam" id="PF19671">
    <property type="entry name" value="DUF6174"/>
    <property type="match status" value="1"/>
</dbReference>
<proteinExistence type="predicted"/>